<evidence type="ECO:0000256" key="7">
    <source>
        <dbReference type="ARBA" id="ARBA00022795"/>
    </source>
</evidence>
<feature type="transmembrane region" description="Helical" evidence="13">
    <location>
        <begin position="138"/>
        <end position="164"/>
    </location>
</feature>
<keyword evidence="6 13" id="KW-0812">Transmembrane</keyword>
<dbReference type="NCBIfam" id="TIGR00328">
    <property type="entry name" value="flhB"/>
    <property type="match status" value="1"/>
</dbReference>
<dbReference type="GO" id="GO:0009306">
    <property type="term" value="P:protein secretion"/>
    <property type="evidence" value="ECO:0007669"/>
    <property type="project" value="InterPro"/>
</dbReference>
<evidence type="ECO:0000256" key="12">
    <source>
        <dbReference type="ARBA" id="ARBA00025078"/>
    </source>
</evidence>
<dbReference type="PANTHER" id="PTHR30531:SF12">
    <property type="entry name" value="FLAGELLAR BIOSYNTHETIC PROTEIN FLHB"/>
    <property type="match status" value="1"/>
</dbReference>
<evidence type="ECO:0000256" key="5">
    <source>
        <dbReference type="ARBA" id="ARBA00022475"/>
    </source>
</evidence>
<accession>A0A2S5KU59</accession>
<evidence type="ECO:0000256" key="9">
    <source>
        <dbReference type="ARBA" id="ARBA00022989"/>
    </source>
</evidence>
<feature type="region of interest" description="Disordered" evidence="14">
    <location>
        <begin position="1"/>
        <end position="27"/>
    </location>
</feature>
<dbReference type="Gene3D" id="3.40.1690.10">
    <property type="entry name" value="secretion proteins EscU"/>
    <property type="match status" value="1"/>
</dbReference>
<evidence type="ECO:0000256" key="3">
    <source>
        <dbReference type="ARBA" id="ARBA00021622"/>
    </source>
</evidence>
<keyword evidence="15" id="KW-0282">Flagellum</keyword>
<evidence type="ECO:0000256" key="11">
    <source>
        <dbReference type="ARBA" id="ARBA00023225"/>
    </source>
</evidence>
<dbReference type="Pfam" id="PF01312">
    <property type="entry name" value="Bac_export_2"/>
    <property type="match status" value="1"/>
</dbReference>
<evidence type="ECO:0000256" key="8">
    <source>
        <dbReference type="ARBA" id="ARBA00022927"/>
    </source>
</evidence>
<evidence type="ECO:0000256" key="2">
    <source>
        <dbReference type="ARBA" id="ARBA00010690"/>
    </source>
</evidence>
<organism evidence="15 16">
    <name type="scientific">Proteobacteria bacterium 228</name>
    <dbReference type="NCBI Taxonomy" id="2083153"/>
    <lineage>
        <taxon>Bacteria</taxon>
        <taxon>Pseudomonadati</taxon>
        <taxon>Pseudomonadota</taxon>
    </lineage>
</organism>
<dbReference type="Proteomes" id="UP000238196">
    <property type="component" value="Unassembled WGS sequence"/>
</dbReference>
<feature type="transmembrane region" description="Helical" evidence="13">
    <location>
        <begin position="189"/>
        <end position="211"/>
    </location>
</feature>
<comment type="similarity">
    <text evidence="2 13">Belongs to the type III secretion exporter family.</text>
</comment>
<dbReference type="GO" id="GO:0044780">
    <property type="term" value="P:bacterial-type flagellum assembly"/>
    <property type="evidence" value="ECO:0007669"/>
    <property type="project" value="InterPro"/>
</dbReference>
<keyword evidence="15" id="KW-0969">Cilium</keyword>
<dbReference type="SUPFAM" id="SSF160544">
    <property type="entry name" value="EscU C-terminal domain-like"/>
    <property type="match status" value="1"/>
</dbReference>
<dbReference type="InterPro" id="IPR029025">
    <property type="entry name" value="T3SS_substrate_exporter_C"/>
</dbReference>
<dbReference type="PANTHER" id="PTHR30531">
    <property type="entry name" value="FLAGELLAR BIOSYNTHETIC PROTEIN FLHB"/>
    <property type="match status" value="1"/>
</dbReference>
<evidence type="ECO:0000256" key="10">
    <source>
        <dbReference type="ARBA" id="ARBA00023136"/>
    </source>
</evidence>
<comment type="caution">
    <text evidence="15">The sequence shown here is derived from an EMBL/GenBank/DDBJ whole genome shotgun (WGS) entry which is preliminary data.</text>
</comment>
<evidence type="ECO:0000256" key="4">
    <source>
        <dbReference type="ARBA" id="ARBA00022448"/>
    </source>
</evidence>
<dbReference type="AlphaFoldDB" id="A0A2S5KU59"/>
<dbReference type="OrthoDB" id="5289470at2"/>
<dbReference type="InterPro" id="IPR006135">
    <property type="entry name" value="T3SS_substrate_exporter"/>
</dbReference>
<evidence type="ECO:0000313" key="16">
    <source>
        <dbReference type="Proteomes" id="UP000238196"/>
    </source>
</evidence>
<keyword evidence="8 13" id="KW-0653">Protein transport</keyword>
<evidence type="ECO:0000256" key="6">
    <source>
        <dbReference type="ARBA" id="ARBA00022692"/>
    </source>
</evidence>
<keyword evidence="5 13" id="KW-1003">Cell membrane</keyword>
<feature type="transmembrane region" description="Helical" evidence="13">
    <location>
        <begin position="89"/>
        <end position="117"/>
    </location>
</feature>
<keyword evidence="10 13" id="KW-0472">Membrane</keyword>
<protein>
    <recommendedName>
        <fullName evidence="3 13">Flagellar biosynthetic protein FlhB</fullName>
    </recommendedName>
</protein>
<dbReference type="InterPro" id="IPR006136">
    <property type="entry name" value="FlhB"/>
</dbReference>
<evidence type="ECO:0000313" key="15">
    <source>
        <dbReference type="EMBL" id="PPC78397.1"/>
    </source>
</evidence>
<comment type="subcellular location">
    <subcellularLocation>
        <location evidence="1">Cell membrane</location>
        <topology evidence="1">Multi-pass membrane protein</topology>
    </subcellularLocation>
</comment>
<proteinExistence type="inferred from homology"/>
<comment type="function">
    <text evidence="12 13">Required for formation of the rod structure in the basal body of the flagellar apparatus. Together with FliI and FliH, may constitute the export apparatus of flagellin.</text>
</comment>
<dbReference type="Gene3D" id="6.10.250.2080">
    <property type="match status" value="1"/>
</dbReference>
<reference evidence="15 16" key="1">
    <citation type="submission" date="2018-02" db="EMBL/GenBank/DDBJ databases">
        <title>novel marine gammaproteobacteria from coastal saline agro ecosystem.</title>
        <authorList>
            <person name="Krishnan R."/>
            <person name="Ramesh Kumar N."/>
        </authorList>
    </citation>
    <scope>NUCLEOTIDE SEQUENCE [LARGE SCALE GENOMIC DNA]</scope>
    <source>
        <strain evidence="15 16">228</strain>
    </source>
</reference>
<gene>
    <name evidence="13 15" type="primary">flhB</name>
    <name evidence="15" type="ORF">C4K68_04905</name>
</gene>
<keyword evidence="15" id="KW-0966">Cell projection</keyword>
<name>A0A2S5KU59_9PROT</name>
<dbReference type="GO" id="GO:0005886">
    <property type="term" value="C:plasma membrane"/>
    <property type="evidence" value="ECO:0007669"/>
    <property type="project" value="UniProtKB-SubCell"/>
</dbReference>
<evidence type="ECO:0000256" key="14">
    <source>
        <dbReference type="SAM" id="MobiDB-lite"/>
    </source>
</evidence>
<evidence type="ECO:0000256" key="13">
    <source>
        <dbReference type="RuleBase" id="RU364091"/>
    </source>
</evidence>
<sequence length="374" mass="42261">MMSDSDQEKTEQPTAKRLEQAREKGDVPRSRELSTTVLLVICGCFMLFFGQRIVEVFIQLMRFNLSIDKAASSDPMMMFAHLEVTVKEALMSIMGLLIGLAFVAIAASVLMGGWNFTLEALQPKLSKLNPLAGIKRMFSINSLVELVKSFAKFAVVAGMAIYMIRSDQDQLMLMARQDIMTSMANGLELLLWGFIWLACSLVLITLIDVPYQQYQYMQKLKMTKQEVKEEMKNAEGNPEIKGRIRRLQREMTFRRMMSNVPKADVVITNPTHYAVALQYTGHKAPVLVAKGEELVAAKIREIADAHKVPIISAPALARSVYYNTEIDQEIPSGLYMAVAQVLAYITHLKAWKRRQGPKPVEPKQFDIPSELRHE</sequence>
<dbReference type="EMBL" id="PRLP01000015">
    <property type="protein sequence ID" value="PPC78397.1"/>
    <property type="molecule type" value="Genomic_DNA"/>
</dbReference>
<evidence type="ECO:0000256" key="1">
    <source>
        <dbReference type="ARBA" id="ARBA00004651"/>
    </source>
</evidence>
<keyword evidence="4 13" id="KW-0813">Transport</keyword>
<keyword evidence="11 13" id="KW-1006">Bacterial flagellum protein export</keyword>
<keyword evidence="9 13" id="KW-1133">Transmembrane helix</keyword>
<feature type="transmembrane region" description="Helical" evidence="13">
    <location>
        <begin position="33"/>
        <end position="54"/>
    </location>
</feature>
<keyword evidence="7 13" id="KW-1005">Bacterial flagellum biogenesis</keyword>
<dbReference type="PRINTS" id="PR00950">
    <property type="entry name" value="TYPE3IMSPROT"/>
</dbReference>